<proteinExistence type="evidence at transcript level"/>
<name>A7M6H5_MALDO</name>
<dbReference type="EMBL" id="AB294185">
    <property type="protein sequence ID" value="BAF75828.1"/>
    <property type="molecule type" value="mRNA"/>
</dbReference>
<protein>
    <submittedName>
        <fullName evidence="1">Uncharacterized protein</fullName>
    </submittedName>
</protein>
<accession>A7M6H5</accession>
<reference evidence="1" key="1">
    <citation type="submission" date="2007-02" db="EMBL/GenBank/DDBJ databases">
        <title>Identification of proteins interracted with MdACL5 by Y2H.</title>
        <authorList>
            <person name="He L."/>
            <person name="Ban Y."/>
            <person name="Miyata S."/>
            <person name="Kitashiba H."/>
            <person name="Moriguchi T."/>
        </authorList>
    </citation>
    <scope>NUCLEOTIDE SEQUENCE</scope>
</reference>
<sequence>MGGPWWWCFLRKGPYQGRQEWRLHCEAGCQEHCSKWAGSQGHRAGVLCHWCARALVGFR</sequence>
<dbReference type="AlphaFoldDB" id="A7M6H5"/>
<evidence type="ECO:0000313" key="1">
    <source>
        <dbReference type="EMBL" id="BAF75828.1"/>
    </source>
</evidence>
<organism evidence="1">
    <name type="scientific">Malus domestica</name>
    <name type="common">Apple</name>
    <name type="synonym">Pyrus malus</name>
    <dbReference type="NCBI Taxonomy" id="3750"/>
    <lineage>
        <taxon>Eukaryota</taxon>
        <taxon>Viridiplantae</taxon>
        <taxon>Streptophyta</taxon>
        <taxon>Embryophyta</taxon>
        <taxon>Tracheophyta</taxon>
        <taxon>Spermatophyta</taxon>
        <taxon>Magnoliopsida</taxon>
        <taxon>eudicotyledons</taxon>
        <taxon>Gunneridae</taxon>
        <taxon>Pentapetalae</taxon>
        <taxon>rosids</taxon>
        <taxon>fabids</taxon>
        <taxon>Rosales</taxon>
        <taxon>Rosaceae</taxon>
        <taxon>Amygdaloideae</taxon>
        <taxon>Maleae</taxon>
        <taxon>Malus</taxon>
    </lineage>
</organism>